<protein>
    <submittedName>
        <fullName evidence="9">Zinc finger protein, putative</fullName>
    </submittedName>
</protein>
<dbReference type="KEGG" id="prel:PRELSG_1102700"/>
<dbReference type="GeneID" id="39736803"/>
<proteinExistence type="predicted"/>
<feature type="coiled-coil region" evidence="6">
    <location>
        <begin position="503"/>
        <end position="537"/>
    </location>
</feature>
<keyword evidence="4 5" id="KW-0862">Zinc</keyword>
<keyword evidence="2" id="KW-0677">Repeat</keyword>
<dbReference type="InterPro" id="IPR045877">
    <property type="entry name" value="ZFP36-like"/>
</dbReference>
<dbReference type="GO" id="GO:0008270">
    <property type="term" value="F:zinc ion binding"/>
    <property type="evidence" value="ECO:0007669"/>
    <property type="project" value="UniProtKB-KW"/>
</dbReference>
<dbReference type="PANTHER" id="PTHR12547">
    <property type="entry name" value="CCCH ZINC FINGER/TIS11-RELATED"/>
    <property type="match status" value="1"/>
</dbReference>
<reference evidence="9 10" key="1">
    <citation type="submission" date="2015-04" db="EMBL/GenBank/DDBJ databases">
        <authorList>
            <consortium name="Pathogen Informatics"/>
        </authorList>
    </citation>
    <scope>NUCLEOTIDE SEQUENCE [LARGE SCALE GENOMIC DNA]</scope>
    <source>
        <strain evidence="9 10">SGS1</strain>
    </source>
</reference>
<dbReference type="SUPFAM" id="SSF90229">
    <property type="entry name" value="CCCH zinc finger"/>
    <property type="match status" value="2"/>
</dbReference>
<evidence type="ECO:0000256" key="5">
    <source>
        <dbReference type="PROSITE-ProRule" id="PRU00723"/>
    </source>
</evidence>
<evidence type="ECO:0000256" key="1">
    <source>
        <dbReference type="ARBA" id="ARBA00022723"/>
    </source>
</evidence>
<dbReference type="EMBL" id="LN835306">
    <property type="protein sequence ID" value="CRH00680.1"/>
    <property type="molecule type" value="Genomic_DNA"/>
</dbReference>
<accession>A0A1J1H6Y6</accession>
<dbReference type="AlphaFoldDB" id="A0A1J1H6Y6"/>
<feature type="compositionally biased region" description="Polar residues" evidence="7">
    <location>
        <begin position="307"/>
        <end position="320"/>
    </location>
</feature>
<feature type="domain" description="C3H1-type" evidence="8">
    <location>
        <begin position="60"/>
        <end position="87"/>
    </location>
</feature>
<dbReference type="OrthoDB" id="410307at2759"/>
<dbReference type="InterPro" id="IPR036855">
    <property type="entry name" value="Znf_CCCH_sf"/>
</dbReference>
<dbReference type="GO" id="GO:0003729">
    <property type="term" value="F:mRNA binding"/>
    <property type="evidence" value="ECO:0007669"/>
    <property type="project" value="InterPro"/>
</dbReference>
<evidence type="ECO:0000259" key="8">
    <source>
        <dbReference type="PROSITE" id="PS50103"/>
    </source>
</evidence>
<name>A0A1J1H6Y6_PLARL</name>
<keyword evidence="3 5" id="KW-0863">Zinc-finger</keyword>
<feature type="zinc finger region" description="C3H1-type" evidence="5">
    <location>
        <begin position="97"/>
        <end position="124"/>
    </location>
</feature>
<dbReference type="PROSITE" id="PS50103">
    <property type="entry name" value="ZF_C3H1"/>
    <property type="match status" value="3"/>
</dbReference>
<feature type="zinc finger region" description="C3H1-type" evidence="5">
    <location>
        <begin position="60"/>
        <end position="87"/>
    </location>
</feature>
<feature type="domain" description="C3H1-type" evidence="8">
    <location>
        <begin position="24"/>
        <end position="52"/>
    </location>
</feature>
<keyword evidence="10" id="KW-1185">Reference proteome</keyword>
<dbReference type="Gene3D" id="4.10.1000.10">
    <property type="entry name" value="Zinc finger, CCCH-type"/>
    <property type="match status" value="1"/>
</dbReference>
<feature type="zinc finger region" description="C3H1-type" evidence="5">
    <location>
        <begin position="24"/>
        <end position="52"/>
    </location>
</feature>
<dbReference type="OMA" id="HYAHSID"/>
<evidence type="ECO:0000313" key="9">
    <source>
        <dbReference type="EMBL" id="CRH00680.1"/>
    </source>
</evidence>
<dbReference type="InterPro" id="IPR000571">
    <property type="entry name" value="Znf_CCCH"/>
</dbReference>
<dbReference type="PANTHER" id="PTHR12547:SF18">
    <property type="entry name" value="PROTEIN TIS11"/>
    <property type="match status" value="1"/>
</dbReference>
<dbReference type="RefSeq" id="XP_028533683.1">
    <property type="nucleotide sequence ID" value="XM_028677277.1"/>
</dbReference>
<organism evidence="9 10">
    <name type="scientific">Plasmodium relictum</name>
    <dbReference type="NCBI Taxonomy" id="85471"/>
    <lineage>
        <taxon>Eukaryota</taxon>
        <taxon>Sar</taxon>
        <taxon>Alveolata</taxon>
        <taxon>Apicomplexa</taxon>
        <taxon>Aconoidasida</taxon>
        <taxon>Haemosporida</taxon>
        <taxon>Plasmodiidae</taxon>
        <taxon>Plasmodium</taxon>
        <taxon>Plasmodium (Haemamoeba)</taxon>
    </lineage>
</organism>
<evidence type="ECO:0000256" key="4">
    <source>
        <dbReference type="ARBA" id="ARBA00022833"/>
    </source>
</evidence>
<dbReference type="Proteomes" id="UP000220158">
    <property type="component" value="Chromosome 11"/>
</dbReference>
<feature type="region of interest" description="Disordered" evidence="7">
    <location>
        <begin position="294"/>
        <end position="320"/>
    </location>
</feature>
<dbReference type="SMART" id="SM00356">
    <property type="entry name" value="ZnF_C3H1"/>
    <property type="match status" value="3"/>
</dbReference>
<keyword evidence="6" id="KW-0175">Coiled coil</keyword>
<dbReference type="Gene3D" id="3.30.1370.210">
    <property type="match status" value="1"/>
</dbReference>
<keyword evidence="1 5" id="KW-0479">Metal-binding</keyword>
<gene>
    <name evidence="9" type="ORF">PRELSG_1102700</name>
</gene>
<dbReference type="VEuPathDB" id="PlasmoDB:PRELSG_1102700"/>
<sequence>MNEKHNKNMSQVQSETLSLIKQQFFKTKMCPFQKNKNYCLNESNCHYAHSVDELKPMPDLRNTKLCDYIKKKIPCRNANCKFAHDIDTLKPSVHLATYKSTICSFWGKGKCFNGNKCRFAHGNEDIKTNEEIDLLESGKHSKKNKNKNSHYDLKQGTSSTNSFNTCDYSINCSLETTNVSSFDKSREILMLKKNNKDKTKAKTKLGDLDLNKDIIEDRNEIINNEITTNGFTFYDKKNSNSIKEVIDKIENMALSTFIENNDKYTKVIKYLLNENNLLKESLRKDQINMMLEQKEQDEEQEEEQKNKTSFGSSIAGTSSKMNSEDLTKYLFPDENSEKLLISSENRNANNISTHDDTTRIDENFNSIIKAIDDILISQNVCSFPSVKDSNTNYENKDIYSSKNTNDISREYENLLCNLKSFETLKNIYPNFNSFNIIDNKTNNKLEEEVLEQFFQNNNTNNEQVEKKKNCYDENFTFAKCISFPYENNQTKELEEFSQKKNFNSITFQQKEQLNQEIQNMQQRVIQLQQMKKEELNKNKDISSWQDNFVVLRNDLNIGCNSSGSNNNNNRNINNLNLIPKNTTNIIKEKNAKLNLRENTELNDNNVHLDKLLEFSSEKSDILKKIRNIISNELKNNENNNYTSRKISNFTNISNVNNSLTTKNTLFNDHLYSTTYNNMPVDIPNNNILNSSTIINNNNSDYDNNNGYMNDNNNHKLNNDLSKYKKEINNDQNIWNNNVNFNKYAYPILSHDWINNQKNNDFFNISKSINLSSLN</sequence>
<feature type="domain" description="C3H1-type" evidence="8">
    <location>
        <begin position="97"/>
        <end position="124"/>
    </location>
</feature>
<evidence type="ECO:0000256" key="7">
    <source>
        <dbReference type="SAM" id="MobiDB-lite"/>
    </source>
</evidence>
<evidence type="ECO:0000256" key="3">
    <source>
        <dbReference type="ARBA" id="ARBA00022771"/>
    </source>
</evidence>
<evidence type="ECO:0000256" key="6">
    <source>
        <dbReference type="SAM" id="Coils"/>
    </source>
</evidence>
<evidence type="ECO:0000256" key="2">
    <source>
        <dbReference type="ARBA" id="ARBA00022737"/>
    </source>
</evidence>
<evidence type="ECO:0000313" key="10">
    <source>
        <dbReference type="Proteomes" id="UP000220158"/>
    </source>
</evidence>